<keyword evidence="2" id="KW-1185">Reference proteome</keyword>
<protein>
    <submittedName>
        <fullName evidence="1">Uncharacterized protein</fullName>
    </submittedName>
</protein>
<comment type="caution">
    <text evidence="1">The sequence shown here is derived from an EMBL/GenBank/DDBJ whole genome shotgun (WGS) entry which is preliminary data.</text>
</comment>
<dbReference type="RefSeq" id="WP_009626021.1">
    <property type="nucleotide sequence ID" value="NZ_VBTY01000028.1"/>
</dbReference>
<dbReference type="Proteomes" id="UP001152872">
    <property type="component" value="Unassembled WGS sequence"/>
</dbReference>
<gene>
    <name evidence="1" type="ORF">FEV09_05270</name>
</gene>
<dbReference type="Gene3D" id="3.30.70.20">
    <property type="match status" value="1"/>
</dbReference>
<sequence length="179" mass="19786">MGAISIQQGNYWIDPAICNNCEGYAPEPLCVSACNIGASIPLQPKKGRVKAIENHFKISPSLFANGVSTPFSSAIAVWEACNLLAQRRSLPWSLDESGTLVYERSVSQGKGKISLRLNNIINFSYPRSHLEAQTILASDTLDIRATCMHLIYAAYATTLEKPWEREFTISDSQIEEYLG</sequence>
<evidence type="ECO:0000313" key="1">
    <source>
        <dbReference type="EMBL" id="MDG3493963.1"/>
    </source>
</evidence>
<organism evidence="1 2">
    <name type="scientific">Pseudanabaena catenata USMAC16</name>
    <dbReference type="NCBI Taxonomy" id="1855837"/>
    <lineage>
        <taxon>Bacteria</taxon>
        <taxon>Bacillati</taxon>
        <taxon>Cyanobacteriota</taxon>
        <taxon>Cyanophyceae</taxon>
        <taxon>Pseudanabaenales</taxon>
        <taxon>Pseudanabaenaceae</taxon>
        <taxon>Pseudanabaena</taxon>
    </lineage>
</organism>
<dbReference type="AlphaFoldDB" id="A0A9X4RGN7"/>
<evidence type="ECO:0000313" key="2">
    <source>
        <dbReference type="Proteomes" id="UP001152872"/>
    </source>
</evidence>
<reference evidence="1" key="1">
    <citation type="submission" date="2019-05" db="EMBL/GenBank/DDBJ databases">
        <title>Whole genome sequencing of Pseudanabaena catenata USMAC16.</title>
        <authorList>
            <person name="Khan Z."/>
            <person name="Omar W.M."/>
            <person name="Convey P."/>
            <person name="Merican F."/>
            <person name="Najimudin N."/>
        </authorList>
    </citation>
    <scope>NUCLEOTIDE SEQUENCE</scope>
    <source>
        <strain evidence="1">USMAC16</strain>
    </source>
</reference>
<proteinExistence type="predicted"/>
<accession>A0A9X4RGN7</accession>
<dbReference type="SUPFAM" id="SSF54862">
    <property type="entry name" value="4Fe-4S ferredoxins"/>
    <property type="match status" value="1"/>
</dbReference>
<dbReference type="EMBL" id="VBTY01000028">
    <property type="protein sequence ID" value="MDG3493963.1"/>
    <property type="molecule type" value="Genomic_DNA"/>
</dbReference>
<name>A0A9X4RGN7_9CYAN</name>